<dbReference type="SUPFAM" id="SSF53067">
    <property type="entry name" value="Actin-like ATPase domain"/>
    <property type="match status" value="2"/>
</dbReference>
<dbReference type="Gene3D" id="3.90.640.10">
    <property type="entry name" value="Actin, Chain A, domain 4"/>
    <property type="match status" value="2"/>
</dbReference>
<evidence type="ECO:0000313" key="5">
    <source>
        <dbReference type="EMBL" id="ETO23469.1"/>
    </source>
</evidence>
<feature type="transmembrane region" description="Helical" evidence="4">
    <location>
        <begin position="45"/>
        <end position="63"/>
    </location>
</feature>
<dbReference type="Pfam" id="PF00022">
    <property type="entry name" value="Actin"/>
    <property type="match status" value="1"/>
</dbReference>
<dbReference type="PANTHER" id="PTHR11937">
    <property type="entry name" value="ACTIN"/>
    <property type="match status" value="1"/>
</dbReference>
<gene>
    <name evidence="5" type="ORF">RFI_13714</name>
</gene>
<keyword evidence="6" id="KW-1185">Reference proteome</keyword>
<dbReference type="InterPro" id="IPR043129">
    <property type="entry name" value="ATPase_NBD"/>
</dbReference>
<dbReference type="OrthoDB" id="10251209at2759"/>
<evidence type="ECO:0000256" key="4">
    <source>
        <dbReference type="SAM" id="Phobius"/>
    </source>
</evidence>
<organism evidence="5 6">
    <name type="scientific">Reticulomyxa filosa</name>
    <dbReference type="NCBI Taxonomy" id="46433"/>
    <lineage>
        <taxon>Eukaryota</taxon>
        <taxon>Sar</taxon>
        <taxon>Rhizaria</taxon>
        <taxon>Retaria</taxon>
        <taxon>Foraminifera</taxon>
        <taxon>Monothalamids</taxon>
        <taxon>Reticulomyxidae</taxon>
        <taxon>Reticulomyxa</taxon>
    </lineage>
</organism>
<protein>
    <submittedName>
        <fullName evidence="5">Actin-related protein 2</fullName>
    </submittedName>
</protein>
<comment type="catalytic activity">
    <reaction evidence="1">
        <text>ATP + H2O = ADP + phosphate + H(+)</text>
        <dbReference type="Rhea" id="RHEA:13065"/>
        <dbReference type="ChEBI" id="CHEBI:15377"/>
        <dbReference type="ChEBI" id="CHEBI:15378"/>
        <dbReference type="ChEBI" id="CHEBI:30616"/>
        <dbReference type="ChEBI" id="CHEBI:43474"/>
        <dbReference type="ChEBI" id="CHEBI:456216"/>
    </reaction>
</comment>
<dbReference type="Proteomes" id="UP000023152">
    <property type="component" value="Unassembled WGS sequence"/>
</dbReference>
<name>X6NCI4_RETFI</name>
<dbReference type="EMBL" id="ASPP01009914">
    <property type="protein sequence ID" value="ETO23469.1"/>
    <property type="molecule type" value="Genomic_DNA"/>
</dbReference>
<comment type="similarity">
    <text evidence="2">Belongs to the actin family.</text>
</comment>
<dbReference type="InterPro" id="IPR004000">
    <property type="entry name" value="Actin"/>
</dbReference>
<feature type="compositionally biased region" description="Basic and acidic residues" evidence="3">
    <location>
        <begin position="317"/>
        <end position="330"/>
    </location>
</feature>
<proteinExistence type="inferred from homology"/>
<feature type="region of interest" description="Disordered" evidence="3">
    <location>
        <begin position="317"/>
        <end position="336"/>
    </location>
</feature>
<evidence type="ECO:0000256" key="2">
    <source>
        <dbReference type="RuleBase" id="RU000487"/>
    </source>
</evidence>
<evidence type="ECO:0000256" key="1">
    <source>
        <dbReference type="ARBA" id="ARBA00049360"/>
    </source>
</evidence>
<reference evidence="5 6" key="1">
    <citation type="journal article" date="2013" name="Curr. Biol.">
        <title>The Genome of the Foraminiferan Reticulomyxa filosa.</title>
        <authorList>
            <person name="Glockner G."/>
            <person name="Hulsmann N."/>
            <person name="Schleicher M."/>
            <person name="Noegel A.A."/>
            <person name="Eichinger L."/>
            <person name="Gallinger C."/>
            <person name="Pawlowski J."/>
            <person name="Sierra R."/>
            <person name="Euteneuer U."/>
            <person name="Pillet L."/>
            <person name="Moustafa A."/>
            <person name="Platzer M."/>
            <person name="Groth M."/>
            <person name="Szafranski K."/>
            <person name="Schliwa M."/>
        </authorList>
    </citation>
    <scope>NUCLEOTIDE SEQUENCE [LARGE SCALE GENOMIC DNA]</scope>
</reference>
<feature type="transmembrane region" description="Helical" evidence="4">
    <location>
        <begin position="111"/>
        <end position="131"/>
    </location>
</feature>
<keyword evidence="4" id="KW-0812">Transmembrane</keyword>
<dbReference type="SMART" id="SM00268">
    <property type="entry name" value="ACTIN"/>
    <property type="match status" value="1"/>
</dbReference>
<keyword evidence="4" id="KW-0472">Membrane</keyword>
<evidence type="ECO:0000256" key="3">
    <source>
        <dbReference type="SAM" id="MobiDB-lite"/>
    </source>
</evidence>
<dbReference type="OMA" id="WEDMQHL"/>
<evidence type="ECO:0000313" key="6">
    <source>
        <dbReference type="Proteomes" id="UP000023152"/>
    </source>
</evidence>
<keyword evidence="4" id="KW-1133">Transmembrane helix</keyword>
<dbReference type="AlphaFoldDB" id="X6NCI4"/>
<dbReference type="Gene3D" id="3.30.420.40">
    <property type="match status" value="4"/>
</dbReference>
<dbReference type="PRINTS" id="PR00190">
    <property type="entry name" value="ACTIN"/>
</dbReference>
<accession>X6NCI4</accession>
<sequence>MKILWDYTFVDCLKINPSEHRVLLTEPPGNPAENRQKMYTHMFDVYGFAGAMVAIQAVLVLYAQGLLTGVVLDSGDGVSHVIPVFEGYGMPNIIQRVNVAGRHVTKFKTKLIFSNFFFYGVNFFLCIIVLFRQLINLLQLRGYNLNRTADFDTARQIKESLCYVGYDLEIERRLALETTTLVRPFQLPDGRVIKVGRERFEAAEVLFDPSKVGVEGKGLAELLWAGINKADMDLRPQFYKHIVLSGGTTMFAGLPSRLERDMKELWVERVAKGDRNRLSKFKLKIEDPPRRKNMVFLGGSVLADIMKEQPDFWLSKEEWKEKGPQRAMAEKHKKGT</sequence>
<comment type="caution">
    <text evidence="5">The sequence shown here is derived from an EMBL/GenBank/DDBJ whole genome shotgun (WGS) entry which is preliminary data.</text>
</comment>